<dbReference type="Proteomes" id="UP000307706">
    <property type="component" value="Unassembled WGS sequence"/>
</dbReference>
<dbReference type="EMBL" id="PNCK01000038">
    <property type="protein sequence ID" value="TMP42532.1"/>
    <property type="molecule type" value="Genomic_DNA"/>
</dbReference>
<organism evidence="2 4">
    <name type="scientific">Pseudoalteromonas citrea</name>
    <dbReference type="NCBI Taxonomy" id="43655"/>
    <lineage>
        <taxon>Bacteria</taxon>
        <taxon>Pseudomonadati</taxon>
        <taxon>Pseudomonadota</taxon>
        <taxon>Gammaproteobacteria</taxon>
        <taxon>Alteromonadales</taxon>
        <taxon>Pseudoalteromonadaceae</taxon>
        <taxon>Pseudoalteromonas</taxon>
    </lineage>
</organism>
<reference evidence="2" key="3">
    <citation type="submission" date="2019-09" db="EMBL/GenBank/DDBJ databases">
        <title>Co-occurence of chitin degradation, pigmentation and bioactivity in marine Pseudoalteromonas.</title>
        <authorList>
            <person name="Sonnenschein E.C."/>
            <person name="Bech P.K."/>
        </authorList>
    </citation>
    <scope>NUCLEOTIDE SEQUENCE</scope>
    <source>
        <strain evidence="2">S2231</strain>
        <strain evidence="3">S2233</strain>
    </source>
</reference>
<proteinExistence type="predicted"/>
<evidence type="ECO:0000313" key="4">
    <source>
        <dbReference type="Proteomes" id="UP000307706"/>
    </source>
</evidence>
<gene>
    <name evidence="2" type="ORF">CWB96_10115</name>
    <name evidence="1" type="ORF">CWB97_11255</name>
</gene>
<dbReference type="OrthoDB" id="6301601at2"/>
<protein>
    <submittedName>
        <fullName evidence="2">Uncharacterized protein</fullName>
    </submittedName>
</protein>
<evidence type="ECO:0000313" key="2">
    <source>
        <dbReference type="EMBL" id="TMP59290.1"/>
    </source>
</evidence>
<evidence type="ECO:0000313" key="1">
    <source>
        <dbReference type="EMBL" id="TMP42532.1"/>
    </source>
</evidence>
<dbReference type="EMBL" id="PNCL01000048">
    <property type="protein sequence ID" value="TMP59290.1"/>
    <property type="molecule type" value="Genomic_DNA"/>
</dbReference>
<evidence type="ECO:0000313" key="3">
    <source>
        <dbReference type="Proteomes" id="UP000305730"/>
    </source>
</evidence>
<keyword evidence="3" id="KW-1185">Reference proteome</keyword>
<reference evidence="4" key="2">
    <citation type="submission" date="2019-06" db="EMBL/GenBank/DDBJ databases">
        <title>Co-occurence of chitin degradation, pigmentation and bioactivity in marine Pseudoalteromonas.</title>
        <authorList>
            <person name="Sonnenschein E.C."/>
            <person name="Bech P.K."/>
        </authorList>
    </citation>
    <scope>NUCLEOTIDE SEQUENCE [LARGE SCALE GENOMIC DNA]</scope>
    <source>
        <strain evidence="4">S2231</strain>
        <strain evidence="1">S2233</strain>
    </source>
</reference>
<accession>A0A5S3XPP9</accession>
<dbReference type="AlphaFoldDB" id="A0A5S3XPP9"/>
<reference evidence="2 4" key="1">
    <citation type="submission" date="2017-12" db="EMBL/GenBank/DDBJ databases">
        <authorList>
            <person name="Paulsen S."/>
            <person name="Gram L.K."/>
        </authorList>
    </citation>
    <scope>NUCLEOTIDE SEQUENCE [LARGE SCALE GENOMIC DNA]</scope>
    <source>
        <strain evidence="2 4">S2231</strain>
        <strain evidence="1">S2233</strain>
    </source>
</reference>
<dbReference type="Pfam" id="PF19531">
    <property type="entry name" value="DUF6058"/>
    <property type="match status" value="1"/>
</dbReference>
<comment type="caution">
    <text evidence="2">The sequence shown here is derived from an EMBL/GenBank/DDBJ whole genome shotgun (WGS) entry which is preliminary data.</text>
</comment>
<dbReference type="InterPro" id="IPR045694">
    <property type="entry name" value="DUF6058"/>
</dbReference>
<sequence>MSLLSHLNTYFYRAEELCQALKISEETLLQWQESRIFPKPSYSIQNTIKCSSYLGLYECEEFTDYYPRGSVQWGQDLIKYKVQSSSQAYELFYQQYTQTLERCQQQALYCQDARFGDDLEDQIQTSWQQYLCSKYGTISQNGLIEEIVYIELGRAIVDELTEERTASSVDITVRPQLLKALKLLNRAISHQAKHEQNQSLRERYIDALVIKYDLSVK</sequence>
<dbReference type="Proteomes" id="UP000305730">
    <property type="component" value="Unassembled WGS sequence"/>
</dbReference>
<dbReference type="RefSeq" id="WP_138597089.1">
    <property type="nucleotide sequence ID" value="NZ_PNCK01000038.1"/>
</dbReference>
<name>A0A5S3XPP9_9GAMM</name>